<feature type="transmembrane region" description="Helical" evidence="16">
    <location>
        <begin position="50"/>
        <end position="71"/>
    </location>
</feature>
<evidence type="ECO:0000256" key="5">
    <source>
        <dbReference type="ARBA" id="ARBA00022603"/>
    </source>
</evidence>
<dbReference type="Proteomes" id="UP001190700">
    <property type="component" value="Unassembled WGS sequence"/>
</dbReference>
<feature type="transmembrane region" description="Helical" evidence="16">
    <location>
        <begin position="128"/>
        <end position="152"/>
    </location>
</feature>
<keyword evidence="4" id="KW-0444">Lipid biosynthesis</keyword>
<evidence type="ECO:0000256" key="13">
    <source>
        <dbReference type="ARBA" id="ARBA00023209"/>
    </source>
</evidence>
<reference evidence="18 19" key="1">
    <citation type="journal article" date="2015" name="Genome Biol. Evol.">
        <title>Comparative Genomics of a Bacterivorous Green Alga Reveals Evolutionary Causalities and Consequences of Phago-Mixotrophic Mode of Nutrition.</title>
        <authorList>
            <person name="Burns J.A."/>
            <person name="Paasch A."/>
            <person name="Narechania A."/>
            <person name="Kim E."/>
        </authorList>
    </citation>
    <scope>NUCLEOTIDE SEQUENCE [LARGE SCALE GENOMIC DNA]</scope>
    <source>
        <strain evidence="18 19">PLY_AMNH</strain>
    </source>
</reference>
<dbReference type="GO" id="GO:0006656">
    <property type="term" value="P:phosphatidylcholine biosynthetic process"/>
    <property type="evidence" value="ECO:0007669"/>
    <property type="project" value="InterPro"/>
</dbReference>
<dbReference type="EMBL" id="LGRX02013905">
    <property type="protein sequence ID" value="KAK3265458.1"/>
    <property type="molecule type" value="Genomic_DNA"/>
</dbReference>
<evidence type="ECO:0000256" key="8">
    <source>
        <dbReference type="ARBA" id="ARBA00022692"/>
    </source>
</evidence>
<keyword evidence="6" id="KW-0808">Transferase</keyword>
<dbReference type="Pfam" id="PF04191">
    <property type="entry name" value="PEMT"/>
    <property type="match status" value="1"/>
</dbReference>
<evidence type="ECO:0000256" key="3">
    <source>
        <dbReference type="ARBA" id="ARBA00005189"/>
    </source>
</evidence>
<protein>
    <recommendedName>
        <fullName evidence="15">phosphatidyl-N-methylethanolamine N-methyltransferase</fullName>
        <ecNumber evidence="15">2.1.1.71</ecNumber>
    </recommendedName>
</protein>
<feature type="transmembrane region" description="Helical" evidence="16">
    <location>
        <begin position="208"/>
        <end position="225"/>
    </location>
</feature>
<evidence type="ECO:0000256" key="12">
    <source>
        <dbReference type="ARBA" id="ARBA00023136"/>
    </source>
</evidence>
<evidence type="ECO:0000256" key="2">
    <source>
        <dbReference type="ARBA" id="ARBA00004969"/>
    </source>
</evidence>
<evidence type="ECO:0000256" key="17">
    <source>
        <dbReference type="SAM" id="SignalP"/>
    </source>
</evidence>
<comment type="pathway">
    <text evidence="3">Lipid metabolism.</text>
</comment>
<keyword evidence="19" id="KW-1185">Reference proteome</keyword>
<accession>A0AAE0KYG0</accession>
<evidence type="ECO:0000256" key="10">
    <source>
        <dbReference type="ARBA" id="ARBA00022989"/>
    </source>
</evidence>
<feature type="transmembrane region" description="Helical" evidence="16">
    <location>
        <begin position="184"/>
        <end position="202"/>
    </location>
</feature>
<dbReference type="AlphaFoldDB" id="A0AAE0KYG0"/>
<evidence type="ECO:0000256" key="14">
    <source>
        <dbReference type="ARBA" id="ARBA00023264"/>
    </source>
</evidence>
<sequence>MSSTLLRLGFLLSFTVPPAALYVLDGENATAQLKDWVVSFQNAKDWIFQLHFWVVCACLSVERIIYTFIWLRPKSWMRMCKQPFFRSIGTPVDVVVKCFWISKVFQFGGFIGWYFYMAPLPALTDITPLQITIGIQFFVIGQILNASIYHAIGKNGVYYGVKLGQRVPWCTGFPFNVFTMHPQYFGANLSAVGAIIFFATPAHISQGWLSFAFVQSFAYFYMAMVEQHL</sequence>
<evidence type="ECO:0000256" key="9">
    <source>
        <dbReference type="ARBA" id="ARBA00022824"/>
    </source>
</evidence>
<evidence type="ECO:0000313" key="18">
    <source>
        <dbReference type="EMBL" id="KAK3265458.1"/>
    </source>
</evidence>
<dbReference type="GO" id="GO:0032259">
    <property type="term" value="P:methylation"/>
    <property type="evidence" value="ECO:0007669"/>
    <property type="project" value="UniProtKB-KW"/>
</dbReference>
<dbReference type="PANTHER" id="PTHR15458">
    <property type="entry name" value="PHOSPHATIDYLETHANOLAMINE N-METHYLTRANSFERASE"/>
    <property type="match status" value="1"/>
</dbReference>
<dbReference type="EC" id="2.1.1.71" evidence="15"/>
<evidence type="ECO:0000256" key="7">
    <source>
        <dbReference type="ARBA" id="ARBA00022691"/>
    </source>
</evidence>
<dbReference type="InterPro" id="IPR007318">
    <property type="entry name" value="Phopholipid_MeTrfase"/>
</dbReference>
<keyword evidence="11" id="KW-0443">Lipid metabolism</keyword>
<comment type="subcellular location">
    <subcellularLocation>
        <location evidence="1">Endoplasmic reticulum membrane</location>
        <topology evidence="1">Multi-pass membrane protein</topology>
    </subcellularLocation>
</comment>
<organism evidence="18 19">
    <name type="scientific">Cymbomonas tetramitiformis</name>
    <dbReference type="NCBI Taxonomy" id="36881"/>
    <lineage>
        <taxon>Eukaryota</taxon>
        <taxon>Viridiplantae</taxon>
        <taxon>Chlorophyta</taxon>
        <taxon>Pyramimonadophyceae</taxon>
        <taxon>Pyramimonadales</taxon>
        <taxon>Pyramimonadaceae</taxon>
        <taxon>Cymbomonas</taxon>
    </lineage>
</organism>
<keyword evidence="8 16" id="KW-0812">Transmembrane</keyword>
<name>A0AAE0KYG0_9CHLO</name>
<evidence type="ECO:0000256" key="16">
    <source>
        <dbReference type="SAM" id="Phobius"/>
    </source>
</evidence>
<comment type="pathway">
    <text evidence="2">Phospholipid metabolism; phosphatidylcholine biosynthesis.</text>
</comment>
<dbReference type="GO" id="GO:0005789">
    <property type="term" value="C:endoplasmic reticulum membrane"/>
    <property type="evidence" value="ECO:0007669"/>
    <property type="project" value="UniProtKB-SubCell"/>
</dbReference>
<feature type="transmembrane region" description="Helical" evidence="16">
    <location>
        <begin position="92"/>
        <end position="116"/>
    </location>
</feature>
<evidence type="ECO:0000256" key="4">
    <source>
        <dbReference type="ARBA" id="ARBA00022516"/>
    </source>
</evidence>
<evidence type="ECO:0000256" key="11">
    <source>
        <dbReference type="ARBA" id="ARBA00023098"/>
    </source>
</evidence>
<evidence type="ECO:0000256" key="1">
    <source>
        <dbReference type="ARBA" id="ARBA00004477"/>
    </source>
</evidence>
<gene>
    <name evidence="18" type="ORF">CYMTET_25858</name>
</gene>
<feature type="signal peptide" evidence="17">
    <location>
        <begin position="1"/>
        <end position="21"/>
    </location>
</feature>
<feature type="chain" id="PRO_5042222742" description="phosphatidyl-N-methylethanolamine N-methyltransferase" evidence="17">
    <location>
        <begin position="22"/>
        <end position="229"/>
    </location>
</feature>
<keyword evidence="12 16" id="KW-0472">Membrane</keyword>
<dbReference type="GO" id="GO:0000773">
    <property type="term" value="F:phosphatidyl-N-methylethanolamine N-methyltransferase activity"/>
    <property type="evidence" value="ECO:0007669"/>
    <property type="project" value="UniProtKB-EC"/>
</dbReference>
<keyword evidence="17" id="KW-0732">Signal</keyword>
<keyword evidence="5" id="KW-0489">Methyltransferase</keyword>
<keyword evidence="10 16" id="KW-1133">Transmembrane helix</keyword>
<evidence type="ECO:0000256" key="6">
    <source>
        <dbReference type="ARBA" id="ARBA00022679"/>
    </source>
</evidence>
<evidence type="ECO:0000256" key="15">
    <source>
        <dbReference type="ARBA" id="ARBA00034137"/>
    </source>
</evidence>
<dbReference type="PANTHER" id="PTHR15458:SF5">
    <property type="entry name" value="PHOSPHATIDYLETHANOLAMINE N-METHYLTRANSFERASE"/>
    <property type="match status" value="1"/>
</dbReference>
<dbReference type="InterPro" id="IPR024960">
    <property type="entry name" value="PEMT/MFAP"/>
</dbReference>
<proteinExistence type="predicted"/>
<keyword evidence="7" id="KW-0949">S-adenosyl-L-methionine</keyword>
<keyword evidence="13" id="KW-0594">Phospholipid biosynthesis</keyword>
<keyword evidence="9" id="KW-0256">Endoplasmic reticulum</keyword>
<comment type="caution">
    <text evidence="18">The sequence shown here is derived from an EMBL/GenBank/DDBJ whole genome shotgun (WGS) entry which is preliminary data.</text>
</comment>
<evidence type="ECO:0000313" key="19">
    <source>
        <dbReference type="Proteomes" id="UP001190700"/>
    </source>
</evidence>
<keyword evidence="14" id="KW-1208">Phospholipid metabolism</keyword>